<dbReference type="EMBL" id="JRGF01000018">
    <property type="protein sequence ID" value="KHE40965.1"/>
    <property type="molecule type" value="Genomic_DNA"/>
</dbReference>
<dbReference type="Proteomes" id="UP000030889">
    <property type="component" value="Unassembled WGS sequence"/>
</dbReference>
<keyword evidence="1" id="KW-0812">Transmembrane</keyword>
<proteinExistence type="predicted"/>
<organism evidence="2 3">
    <name type="scientific">Alistipes inops</name>
    <dbReference type="NCBI Taxonomy" id="1501391"/>
    <lineage>
        <taxon>Bacteria</taxon>
        <taxon>Pseudomonadati</taxon>
        <taxon>Bacteroidota</taxon>
        <taxon>Bacteroidia</taxon>
        <taxon>Bacteroidales</taxon>
        <taxon>Rikenellaceae</taxon>
        <taxon>Alistipes</taxon>
    </lineage>
</organism>
<feature type="transmembrane region" description="Helical" evidence="1">
    <location>
        <begin position="104"/>
        <end position="125"/>
    </location>
</feature>
<evidence type="ECO:0008006" key="4">
    <source>
        <dbReference type="Google" id="ProtNLM"/>
    </source>
</evidence>
<gene>
    <name evidence="2" type="ORF">LG35_09530</name>
</gene>
<feature type="transmembrane region" description="Helical" evidence="1">
    <location>
        <begin position="51"/>
        <end position="73"/>
    </location>
</feature>
<protein>
    <recommendedName>
        <fullName evidence="4">Tat pathway signal protein</fullName>
    </recommendedName>
</protein>
<comment type="caution">
    <text evidence="2">The sequence shown here is derived from an EMBL/GenBank/DDBJ whole genome shotgun (WGS) entry which is preliminary data.</text>
</comment>
<keyword evidence="1" id="KW-0472">Membrane</keyword>
<evidence type="ECO:0000313" key="3">
    <source>
        <dbReference type="Proteomes" id="UP000030889"/>
    </source>
</evidence>
<dbReference type="RefSeq" id="WP_035474270.1">
    <property type="nucleotide sequence ID" value="NZ_JRGF01000018.1"/>
</dbReference>
<sequence>MKQETIPERAEEALSRRLAELPVQQMPESLKQDIVRRTERTVRRRKRTGKVWRATAVAVGGAALCLLGGRTLVVLGPDLRTLLQSIAGTCIAAVQPICLRYLHLYTVLAGTAALAAFYFAVNAVLERKRRDV</sequence>
<reference evidence="2 3" key="1">
    <citation type="submission" date="2014-09" db="EMBL/GenBank/DDBJ databases">
        <title>Alistipes sp. 627, sp. nov., a novel member of the family Rikenellaceae isolated from human faeces.</title>
        <authorList>
            <person name="Shkoporov A.N."/>
            <person name="Chaplin A.V."/>
            <person name="Motuzova O.V."/>
            <person name="Kafarskaia L.I."/>
            <person name="Khokhlova E.V."/>
            <person name="Efimov B.A."/>
        </authorList>
    </citation>
    <scope>NUCLEOTIDE SEQUENCE [LARGE SCALE GENOMIC DNA]</scope>
    <source>
        <strain evidence="2 3">627</strain>
    </source>
</reference>
<evidence type="ECO:0000313" key="2">
    <source>
        <dbReference type="EMBL" id="KHE40965.1"/>
    </source>
</evidence>
<keyword evidence="1" id="KW-1133">Transmembrane helix</keyword>
<keyword evidence="3" id="KW-1185">Reference proteome</keyword>
<evidence type="ECO:0000256" key="1">
    <source>
        <dbReference type="SAM" id="Phobius"/>
    </source>
</evidence>
<name>A0ABR4YH13_9BACT</name>
<accession>A0ABR4YH13</accession>